<organism evidence="1 2">
    <name type="scientific">Streptococcus suis</name>
    <dbReference type="NCBI Taxonomy" id="1307"/>
    <lineage>
        <taxon>Bacteria</taxon>
        <taxon>Bacillati</taxon>
        <taxon>Bacillota</taxon>
        <taxon>Bacilli</taxon>
        <taxon>Lactobacillales</taxon>
        <taxon>Streptococcaceae</taxon>
        <taxon>Streptococcus</taxon>
    </lineage>
</organism>
<dbReference type="EMBL" id="RSDO01000004">
    <property type="protein sequence ID" value="RRR54216.1"/>
    <property type="molecule type" value="Genomic_DNA"/>
</dbReference>
<reference evidence="1 2" key="2">
    <citation type="submission" date="2018-12" db="EMBL/GenBank/DDBJ databases">
        <title>Whole-genome sequences of fifteen clinical Streptococcus suis strains isolated from pigs between 2006 and 2018.</title>
        <authorList>
            <person name="Stevens M.J.A."/>
            <person name="Cernela N."/>
            <person name="Spoerry Serrano N."/>
            <person name="Schmitt S."/>
            <person name="Schrenzel J."/>
            <person name="Stephan R."/>
        </authorList>
    </citation>
    <scope>NUCLEOTIDE SEQUENCE [LARGE SCALE GENOMIC DNA]</scope>
    <source>
        <strain evidence="1 2">PP422</strain>
    </source>
</reference>
<protein>
    <submittedName>
        <fullName evidence="1">DUF2974 domain-containing protein</fullName>
    </submittedName>
</protein>
<evidence type="ECO:0000313" key="2">
    <source>
        <dbReference type="Proteomes" id="UP000274117"/>
    </source>
</evidence>
<dbReference type="Proteomes" id="UP000274117">
    <property type="component" value="Unassembled WGS sequence"/>
</dbReference>
<sequence length="438" mass="50775">MANLLDYLKESQFDSFYDRPLNKLDILALTELAYLPFDSLVPADFTEKGVRIDQLAEDFAAKYQDEFPPFSMVTKSRLAMFQLLAQAKRFKHLRAFAYVDQYELDLQKQFAVISYRLDRQTIVTCFRGTDDTIIGWKEDFHMTYMEEIPAQKSAKEYLEGLIGSQPGLFYISGHSKGGNLALYASSKLAADLQERILQVYPYDAPGLHKKHLESPSYLMLADRVHPIIPQNSVVGMMLETPDHVQIVQSNTIGLLQHISFSWEINGNDFKPAPALTEDSLQVDQTLKTWTASLTEEELQEFFDLFFGLIMEAGIEKLADLTVNPLQKLQEIDRLRKELPDEKAQMLDKLSRLLIDTRYKIWLEGIYQNLPHTNFKLPQFSLHFPSPELKVPGFKNNTENYVNDRRKVHPDHFLRVHNFKFPDWNDWLRGPSDKKDKEN</sequence>
<dbReference type="Gene3D" id="3.40.50.1820">
    <property type="entry name" value="alpha/beta hydrolase"/>
    <property type="match status" value="1"/>
</dbReference>
<comment type="caution">
    <text evidence="1">The sequence shown here is derived from an EMBL/GenBank/DDBJ whole genome shotgun (WGS) entry which is preliminary data.</text>
</comment>
<dbReference type="Pfam" id="PF11187">
    <property type="entry name" value="Mbeg1-like"/>
    <property type="match status" value="1"/>
</dbReference>
<name>A0A3R8SZX6_STRSU</name>
<accession>A0A3R8SZX6</accession>
<proteinExistence type="predicted"/>
<dbReference type="AlphaFoldDB" id="A0A3R8SZX6"/>
<reference evidence="1 2" key="1">
    <citation type="submission" date="2018-11" db="EMBL/GenBank/DDBJ databases">
        <authorList>
            <person name="Stevens M.J."/>
            <person name="Cernela N."/>
            <person name="Spoerry Serrano N."/>
            <person name="Schmitt S."/>
            <person name="Schrenzel J."/>
            <person name="Stephan R."/>
        </authorList>
    </citation>
    <scope>NUCLEOTIDE SEQUENCE [LARGE SCALE GENOMIC DNA]</scope>
    <source>
        <strain evidence="1 2">PP422</strain>
    </source>
</reference>
<gene>
    <name evidence="1" type="ORF">EI998_02750</name>
</gene>
<dbReference type="InterPro" id="IPR024499">
    <property type="entry name" value="Mbeg1-like"/>
</dbReference>
<dbReference type="InterPro" id="IPR029058">
    <property type="entry name" value="AB_hydrolase_fold"/>
</dbReference>
<evidence type="ECO:0000313" key="1">
    <source>
        <dbReference type="EMBL" id="RRR54216.1"/>
    </source>
</evidence>
<dbReference type="SUPFAM" id="SSF53474">
    <property type="entry name" value="alpha/beta-Hydrolases"/>
    <property type="match status" value="1"/>
</dbReference>